<dbReference type="Proteomes" id="UP000287033">
    <property type="component" value="Unassembled WGS sequence"/>
</dbReference>
<gene>
    <name evidence="1" type="ORF">chiPu_0024241</name>
</gene>
<dbReference type="InterPro" id="IPR036116">
    <property type="entry name" value="FN3_sf"/>
</dbReference>
<organism evidence="1 2">
    <name type="scientific">Chiloscyllium punctatum</name>
    <name type="common">Brownbanded bambooshark</name>
    <name type="synonym">Hemiscyllium punctatum</name>
    <dbReference type="NCBI Taxonomy" id="137246"/>
    <lineage>
        <taxon>Eukaryota</taxon>
        <taxon>Metazoa</taxon>
        <taxon>Chordata</taxon>
        <taxon>Craniata</taxon>
        <taxon>Vertebrata</taxon>
        <taxon>Chondrichthyes</taxon>
        <taxon>Elasmobranchii</taxon>
        <taxon>Galeomorphii</taxon>
        <taxon>Galeoidea</taxon>
        <taxon>Orectolobiformes</taxon>
        <taxon>Hemiscylliidae</taxon>
        <taxon>Chiloscyllium</taxon>
    </lineage>
</organism>
<dbReference type="OrthoDB" id="434099at2759"/>
<protein>
    <submittedName>
        <fullName evidence="1">Uncharacterized protein</fullName>
    </submittedName>
</protein>
<dbReference type="CDD" id="cd00063">
    <property type="entry name" value="FN3"/>
    <property type="match status" value="1"/>
</dbReference>
<dbReference type="InterPro" id="IPR003961">
    <property type="entry name" value="FN3_dom"/>
</dbReference>
<reference evidence="1 2" key="1">
    <citation type="journal article" date="2018" name="Nat. Ecol. Evol.">
        <title>Shark genomes provide insights into elasmobranch evolution and the origin of vertebrates.</title>
        <authorList>
            <person name="Hara Y"/>
            <person name="Yamaguchi K"/>
            <person name="Onimaru K"/>
            <person name="Kadota M"/>
            <person name="Koyanagi M"/>
            <person name="Keeley SD"/>
            <person name="Tatsumi K"/>
            <person name="Tanaka K"/>
            <person name="Motone F"/>
            <person name="Kageyama Y"/>
            <person name="Nozu R"/>
            <person name="Adachi N"/>
            <person name="Nishimura O"/>
            <person name="Nakagawa R"/>
            <person name="Tanegashima C"/>
            <person name="Kiyatake I"/>
            <person name="Matsumoto R"/>
            <person name="Murakumo K"/>
            <person name="Nishida K"/>
            <person name="Terakita A"/>
            <person name="Kuratani S"/>
            <person name="Sato K"/>
            <person name="Hyodo S Kuraku.S."/>
        </authorList>
    </citation>
    <scope>NUCLEOTIDE SEQUENCE [LARGE SCALE GENOMIC DNA]</scope>
</reference>
<sequence>PPDPPEIEIREVRARSIALRWSMGFDGNSPITGFDIECKNKSGISSGRSFWQQVAAKAQGVAGLDLAFMKEVLALECWHLQLGLGELGVRRA</sequence>
<accession>A0A401TC18</accession>
<evidence type="ECO:0000313" key="1">
    <source>
        <dbReference type="EMBL" id="GCC40216.1"/>
    </source>
</evidence>
<keyword evidence="2" id="KW-1185">Reference proteome</keyword>
<dbReference type="Gene3D" id="2.60.40.10">
    <property type="entry name" value="Immunoglobulins"/>
    <property type="match status" value="1"/>
</dbReference>
<dbReference type="STRING" id="137246.A0A401TC18"/>
<name>A0A401TC18_CHIPU</name>
<proteinExistence type="predicted"/>
<evidence type="ECO:0000313" key="2">
    <source>
        <dbReference type="Proteomes" id="UP000287033"/>
    </source>
</evidence>
<dbReference type="InterPro" id="IPR013783">
    <property type="entry name" value="Ig-like_fold"/>
</dbReference>
<comment type="caution">
    <text evidence="1">The sequence shown here is derived from an EMBL/GenBank/DDBJ whole genome shotgun (WGS) entry which is preliminary data.</text>
</comment>
<dbReference type="AlphaFoldDB" id="A0A401TC18"/>
<dbReference type="SUPFAM" id="SSF49265">
    <property type="entry name" value="Fibronectin type III"/>
    <property type="match status" value="1"/>
</dbReference>
<feature type="non-terminal residue" evidence="1">
    <location>
        <position position="1"/>
    </location>
</feature>
<dbReference type="EMBL" id="BEZZ01035559">
    <property type="protein sequence ID" value="GCC40216.1"/>
    <property type="molecule type" value="Genomic_DNA"/>
</dbReference>